<accession>A0A0D7BA33</accession>
<feature type="compositionally biased region" description="Basic and acidic residues" evidence="1">
    <location>
        <begin position="168"/>
        <end position="181"/>
    </location>
</feature>
<gene>
    <name evidence="2" type="ORF">CYLTODRAFT_444307</name>
</gene>
<evidence type="ECO:0000313" key="2">
    <source>
        <dbReference type="EMBL" id="KIY67019.1"/>
    </source>
</evidence>
<dbReference type="EMBL" id="KN880537">
    <property type="protein sequence ID" value="KIY67019.1"/>
    <property type="molecule type" value="Genomic_DNA"/>
</dbReference>
<dbReference type="Proteomes" id="UP000054007">
    <property type="component" value="Unassembled WGS sequence"/>
</dbReference>
<keyword evidence="3" id="KW-1185">Reference proteome</keyword>
<reference evidence="2 3" key="1">
    <citation type="journal article" date="2015" name="Fungal Genet. Biol.">
        <title>Evolution of novel wood decay mechanisms in Agaricales revealed by the genome sequences of Fistulina hepatica and Cylindrobasidium torrendii.</title>
        <authorList>
            <person name="Floudas D."/>
            <person name="Held B.W."/>
            <person name="Riley R."/>
            <person name="Nagy L.G."/>
            <person name="Koehler G."/>
            <person name="Ransdell A.S."/>
            <person name="Younus H."/>
            <person name="Chow J."/>
            <person name="Chiniquy J."/>
            <person name="Lipzen A."/>
            <person name="Tritt A."/>
            <person name="Sun H."/>
            <person name="Haridas S."/>
            <person name="LaButti K."/>
            <person name="Ohm R.A."/>
            <person name="Kues U."/>
            <person name="Blanchette R.A."/>
            <person name="Grigoriev I.V."/>
            <person name="Minto R.E."/>
            <person name="Hibbett D.S."/>
        </authorList>
    </citation>
    <scope>NUCLEOTIDE SEQUENCE [LARGE SCALE GENOMIC DNA]</scope>
    <source>
        <strain evidence="2 3">FP15055 ss-10</strain>
    </source>
</reference>
<proteinExistence type="predicted"/>
<protein>
    <submittedName>
        <fullName evidence="2">Uncharacterized protein</fullName>
    </submittedName>
</protein>
<name>A0A0D7BA33_9AGAR</name>
<feature type="region of interest" description="Disordered" evidence="1">
    <location>
        <begin position="21"/>
        <end position="43"/>
    </location>
</feature>
<feature type="region of interest" description="Disordered" evidence="1">
    <location>
        <begin position="164"/>
        <end position="345"/>
    </location>
</feature>
<evidence type="ECO:0000313" key="3">
    <source>
        <dbReference type="Proteomes" id="UP000054007"/>
    </source>
</evidence>
<dbReference type="AlphaFoldDB" id="A0A0D7BA33"/>
<sequence length="345" mass="37879">MATEPRLVHCTPVTNLTIPYTTASTSTRKTRRRSNATNETTYTLRPSNRAHTTMKFQNPSCFRVAVTGPRPAPEKPENSENDVPSIKPGGFFTEPQPPVELLVSADGDANDDSDDELSYDPELEWLPIATTSITVVDDPTPGFDVWDRPARLVGLSAIPEWEVPGSDPLDRPTARVCRSEESSVGGESDTECEDEEDPVLARVTYKRRALDELSDEDSPVSAPKYLPSLFPAEGTASDEDDEDDEHSEDRPTWEPYICGVPGHLPHAAANNCEEWEADEDQTAVAESPAPASYSRSPSPEPEGPGEAPEIAGKKRVRSDTADAVRQTDEATPRQVKKLRRMRAPQ</sequence>
<feature type="compositionally biased region" description="Basic residues" evidence="1">
    <location>
        <begin position="334"/>
        <end position="345"/>
    </location>
</feature>
<feature type="compositionally biased region" description="Low complexity" evidence="1">
    <location>
        <begin position="285"/>
        <end position="297"/>
    </location>
</feature>
<evidence type="ECO:0000256" key="1">
    <source>
        <dbReference type="SAM" id="MobiDB-lite"/>
    </source>
</evidence>
<feature type="compositionally biased region" description="Acidic residues" evidence="1">
    <location>
        <begin position="236"/>
        <end position="246"/>
    </location>
</feature>
<feature type="compositionally biased region" description="Basic and acidic residues" evidence="1">
    <location>
        <begin position="317"/>
        <end position="331"/>
    </location>
</feature>
<feature type="compositionally biased region" description="Acidic residues" evidence="1">
    <location>
        <begin position="188"/>
        <end position="198"/>
    </location>
</feature>
<organism evidence="2 3">
    <name type="scientific">Cylindrobasidium torrendii FP15055 ss-10</name>
    <dbReference type="NCBI Taxonomy" id="1314674"/>
    <lineage>
        <taxon>Eukaryota</taxon>
        <taxon>Fungi</taxon>
        <taxon>Dikarya</taxon>
        <taxon>Basidiomycota</taxon>
        <taxon>Agaricomycotina</taxon>
        <taxon>Agaricomycetes</taxon>
        <taxon>Agaricomycetidae</taxon>
        <taxon>Agaricales</taxon>
        <taxon>Marasmiineae</taxon>
        <taxon>Physalacriaceae</taxon>
        <taxon>Cylindrobasidium</taxon>
    </lineage>
</organism>